<dbReference type="Proteomes" id="UP001596504">
    <property type="component" value="Unassembled WGS sequence"/>
</dbReference>
<evidence type="ECO:0000256" key="1">
    <source>
        <dbReference type="ARBA" id="ARBA00022603"/>
    </source>
</evidence>
<dbReference type="Pfam" id="PF13649">
    <property type="entry name" value="Methyltransf_25"/>
    <property type="match status" value="1"/>
</dbReference>
<evidence type="ECO:0000256" key="2">
    <source>
        <dbReference type="ARBA" id="ARBA00022679"/>
    </source>
</evidence>
<dbReference type="PANTHER" id="PTHR44942">
    <property type="entry name" value="METHYLTRANSF_11 DOMAIN-CONTAINING PROTEIN"/>
    <property type="match status" value="1"/>
</dbReference>
<dbReference type="InterPro" id="IPR041698">
    <property type="entry name" value="Methyltransf_25"/>
</dbReference>
<dbReference type="SUPFAM" id="SSF53335">
    <property type="entry name" value="S-adenosyl-L-methionine-dependent methyltransferases"/>
    <property type="match status" value="1"/>
</dbReference>
<feature type="domain" description="Methyltransferase" evidence="3">
    <location>
        <begin position="46"/>
        <end position="136"/>
    </location>
</feature>
<evidence type="ECO:0000259" key="3">
    <source>
        <dbReference type="Pfam" id="PF13649"/>
    </source>
</evidence>
<accession>A0ABW2LSY0</accession>
<dbReference type="EMBL" id="JBHTCJ010000018">
    <property type="protein sequence ID" value="MFC7344630.1"/>
    <property type="molecule type" value="Genomic_DNA"/>
</dbReference>
<sequence length="207" mass="22352">MIDHRTVSSYDVIADDYAESFAAELAEKPVWRAMLHVLAETTTGPVADIGCGTGHSTAFLHRLGAEVSGIDPSTGMLDTARRLHPGLRFELGSMTALDLPERSLGGILAGYSIIHLEPADLPAAFAEFHRVLLPGGNLLLAFQIGERPLHLTEAFGHDVDLTFHRHSPRHVEALLADAGMEVVAALERAADPGERTPHAHLLARKPR</sequence>
<proteinExistence type="predicted"/>
<dbReference type="PANTHER" id="PTHR44942:SF4">
    <property type="entry name" value="METHYLTRANSFERASE TYPE 11 DOMAIN-CONTAINING PROTEIN"/>
    <property type="match status" value="1"/>
</dbReference>
<protein>
    <submittedName>
        <fullName evidence="4">Class I SAM-dependent DNA methyltransferase</fullName>
    </submittedName>
</protein>
<dbReference type="GO" id="GO:0032259">
    <property type="term" value="P:methylation"/>
    <property type="evidence" value="ECO:0007669"/>
    <property type="project" value="UniProtKB-KW"/>
</dbReference>
<comment type="caution">
    <text evidence="4">The sequence shown here is derived from an EMBL/GenBank/DDBJ whole genome shotgun (WGS) entry which is preliminary data.</text>
</comment>
<dbReference type="RefSeq" id="WP_380672603.1">
    <property type="nucleotide sequence ID" value="NZ_JBHTCJ010000018.1"/>
</dbReference>
<evidence type="ECO:0000313" key="5">
    <source>
        <dbReference type="Proteomes" id="UP001596504"/>
    </source>
</evidence>
<gene>
    <name evidence="4" type="ORF">ACFQRI_24750</name>
</gene>
<reference evidence="5" key="1">
    <citation type="journal article" date="2019" name="Int. J. Syst. Evol. Microbiol.">
        <title>The Global Catalogue of Microorganisms (GCM) 10K type strain sequencing project: providing services to taxonomists for standard genome sequencing and annotation.</title>
        <authorList>
            <consortium name="The Broad Institute Genomics Platform"/>
            <consortium name="The Broad Institute Genome Sequencing Center for Infectious Disease"/>
            <person name="Wu L."/>
            <person name="Ma J."/>
        </authorList>
    </citation>
    <scope>NUCLEOTIDE SEQUENCE [LARGE SCALE GENOMIC DNA]</scope>
    <source>
        <strain evidence="5">WLHS5</strain>
    </source>
</reference>
<organism evidence="4 5">
    <name type="scientific">Saccharopolyspora griseoalba</name>
    <dbReference type="NCBI Taxonomy" id="1431848"/>
    <lineage>
        <taxon>Bacteria</taxon>
        <taxon>Bacillati</taxon>
        <taxon>Actinomycetota</taxon>
        <taxon>Actinomycetes</taxon>
        <taxon>Pseudonocardiales</taxon>
        <taxon>Pseudonocardiaceae</taxon>
        <taxon>Saccharopolyspora</taxon>
    </lineage>
</organism>
<dbReference type="GO" id="GO:0008168">
    <property type="term" value="F:methyltransferase activity"/>
    <property type="evidence" value="ECO:0007669"/>
    <property type="project" value="UniProtKB-KW"/>
</dbReference>
<keyword evidence="2" id="KW-0808">Transferase</keyword>
<dbReference type="InterPro" id="IPR029063">
    <property type="entry name" value="SAM-dependent_MTases_sf"/>
</dbReference>
<keyword evidence="1 4" id="KW-0489">Methyltransferase</keyword>
<keyword evidence="5" id="KW-1185">Reference proteome</keyword>
<dbReference type="Gene3D" id="3.40.50.150">
    <property type="entry name" value="Vaccinia Virus protein VP39"/>
    <property type="match status" value="1"/>
</dbReference>
<evidence type="ECO:0000313" key="4">
    <source>
        <dbReference type="EMBL" id="MFC7344630.1"/>
    </source>
</evidence>
<dbReference type="InterPro" id="IPR051052">
    <property type="entry name" value="Diverse_substrate_MTase"/>
</dbReference>
<dbReference type="CDD" id="cd02440">
    <property type="entry name" value="AdoMet_MTases"/>
    <property type="match status" value="1"/>
</dbReference>
<name>A0ABW2LSY0_9PSEU</name>